<dbReference type="InParanoid" id="K7MBT9"/>
<dbReference type="AlphaFoldDB" id="K7MBT9"/>
<accession>K7MBT9</accession>
<keyword evidence="3" id="KW-1185">Reference proteome</keyword>
<gene>
    <name evidence="1" type="ORF">GLYMA_15G166000</name>
</gene>
<dbReference type="EMBL" id="CM000848">
    <property type="protein sequence ID" value="KRH12317.1"/>
    <property type="molecule type" value="Genomic_DNA"/>
</dbReference>
<reference evidence="1 2" key="1">
    <citation type="journal article" date="2010" name="Nature">
        <title>Genome sequence of the palaeopolyploid soybean.</title>
        <authorList>
            <person name="Schmutz J."/>
            <person name="Cannon S.B."/>
            <person name="Schlueter J."/>
            <person name="Ma J."/>
            <person name="Mitros T."/>
            <person name="Nelson W."/>
            <person name="Hyten D.L."/>
            <person name="Song Q."/>
            <person name="Thelen J.J."/>
            <person name="Cheng J."/>
            <person name="Xu D."/>
            <person name="Hellsten U."/>
            <person name="May G.D."/>
            <person name="Yu Y."/>
            <person name="Sakurai T."/>
            <person name="Umezawa T."/>
            <person name="Bhattacharyya M.K."/>
            <person name="Sandhu D."/>
            <person name="Valliyodan B."/>
            <person name="Lindquist E."/>
            <person name="Peto M."/>
            <person name="Grant D."/>
            <person name="Shu S."/>
            <person name="Goodstein D."/>
            <person name="Barry K."/>
            <person name="Futrell-Griggs M."/>
            <person name="Abernathy B."/>
            <person name="Du J."/>
            <person name="Tian Z."/>
            <person name="Zhu L."/>
            <person name="Gill N."/>
            <person name="Joshi T."/>
            <person name="Libault M."/>
            <person name="Sethuraman A."/>
            <person name="Zhang X.-C."/>
            <person name="Shinozaki K."/>
            <person name="Nguyen H.T."/>
            <person name="Wing R.A."/>
            <person name="Cregan P."/>
            <person name="Specht J."/>
            <person name="Grimwood J."/>
            <person name="Rokhsar D."/>
            <person name="Stacey G."/>
            <person name="Shoemaker R.C."/>
            <person name="Jackson S.A."/>
        </authorList>
    </citation>
    <scope>NUCLEOTIDE SEQUENCE [LARGE SCALE GENOMIC DNA]</scope>
    <source>
        <strain evidence="2">cv. Williams 82</strain>
        <tissue evidence="1">Callus</tissue>
    </source>
</reference>
<dbReference type="Proteomes" id="UP000008827">
    <property type="component" value="Chromosome 15"/>
</dbReference>
<organism evidence="2">
    <name type="scientific">Glycine max</name>
    <name type="common">Soybean</name>
    <name type="synonym">Glycine hispida</name>
    <dbReference type="NCBI Taxonomy" id="3847"/>
    <lineage>
        <taxon>Eukaryota</taxon>
        <taxon>Viridiplantae</taxon>
        <taxon>Streptophyta</taxon>
        <taxon>Embryophyta</taxon>
        <taxon>Tracheophyta</taxon>
        <taxon>Spermatophyta</taxon>
        <taxon>Magnoliopsida</taxon>
        <taxon>eudicotyledons</taxon>
        <taxon>Gunneridae</taxon>
        <taxon>Pentapetalae</taxon>
        <taxon>rosids</taxon>
        <taxon>fabids</taxon>
        <taxon>Fabales</taxon>
        <taxon>Fabaceae</taxon>
        <taxon>Papilionoideae</taxon>
        <taxon>50 kb inversion clade</taxon>
        <taxon>NPAAA clade</taxon>
        <taxon>indigoferoid/millettioid clade</taxon>
        <taxon>Phaseoleae</taxon>
        <taxon>Glycine</taxon>
        <taxon>Glycine subgen. Soja</taxon>
    </lineage>
</organism>
<reference evidence="1" key="3">
    <citation type="submission" date="2018-07" db="EMBL/GenBank/DDBJ databases">
        <title>WGS assembly of Glycine max.</title>
        <authorList>
            <person name="Schmutz J."/>
            <person name="Cannon S."/>
            <person name="Schlueter J."/>
            <person name="Ma J."/>
            <person name="Mitros T."/>
            <person name="Nelson W."/>
            <person name="Hyten D."/>
            <person name="Song Q."/>
            <person name="Thelen J."/>
            <person name="Cheng J."/>
            <person name="Xu D."/>
            <person name="Hellsten U."/>
            <person name="May G."/>
            <person name="Yu Y."/>
            <person name="Sakurai T."/>
            <person name="Umezawa T."/>
            <person name="Bhattacharyya M."/>
            <person name="Sandhu D."/>
            <person name="Valliyodan B."/>
            <person name="Lindquist E."/>
            <person name="Peto M."/>
            <person name="Grant D."/>
            <person name="Shu S."/>
            <person name="Goodstein D."/>
            <person name="Barry K."/>
            <person name="Futrell-Griggs M."/>
            <person name="Abernathy B."/>
            <person name="Du J."/>
            <person name="Tian Z."/>
            <person name="Zhu L."/>
            <person name="Gill N."/>
            <person name="Joshi T."/>
            <person name="Libault M."/>
            <person name="Sethuraman A."/>
            <person name="Zhang X."/>
            <person name="Shinozaki K."/>
            <person name="Nguyen H."/>
            <person name="Wing R."/>
            <person name="Cregan P."/>
            <person name="Specht J."/>
            <person name="Grimwood J."/>
            <person name="Rokhsar D."/>
            <person name="Stacey G."/>
            <person name="Shoemaker R."/>
            <person name="Jackson S."/>
        </authorList>
    </citation>
    <scope>NUCLEOTIDE SEQUENCE</scope>
    <source>
        <tissue evidence="1">Callus</tissue>
    </source>
</reference>
<proteinExistence type="predicted"/>
<evidence type="ECO:0000313" key="3">
    <source>
        <dbReference type="Proteomes" id="UP000008827"/>
    </source>
</evidence>
<dbReference type="PaxDb" id="3847-GLYMA15G17932.1"/>
<evidence type="ECO:0000313" key="1">
    <source>
        <dbReference type="EMBL" id="KRH12317.1"/>
    </source>
</evidence>
<dbReference type="EnsemblPlants" id="KRH12317">
    <property type="protein sequence ID" value="KRH12317"/>
    <property type="gene ID" value="GLYMA_15G166000"/>
</dbReference>
<evidence type="ECO:0000313" key="2">
    <source>
        <dbReference type="EnsemblPlants" id="KRH12317"/>
    </source>
</evidence>
<protein>
    <submittedName>
        <fullName evidence="1 2">Uncharacterized protein</fullName>
    </submittedName>
</protein>
<reference evidence="2" key="2">
    <citation type="submission" date="2018-02" db="UniProtKB">
        <authorList>
            <consortium name="EnsemblPlants"/>
        </authorList>
    </citation>
    <scope>IDENTIFICATION</scope>
    <source>
        <strain evidence="2">Williams 82</strain>
    </source>
</reference>
<dbReference type="Gramene" id="KRH12317">
    <property type="protein sequence ID" value="KRH12317"/>
    <property type="gene ID" value="GLYMA_15G166000"/>
</dbReference>
<dbReference type="HOGENOM" id="CLU_2745058_0_0_1"/>
<sequence length="71" mass="8304">MCEILFLQTLKSSRSRNLAEEKSERAIATKNIFFFGKVACTNFVWHLLCSPLINCFVYLHSQMFQEDINNI</sequence>
<name>K7MBT9_SOYBN</name>